<name>A0A381T7Y4_9ZZZZ</name>
<keyword evidence="1" id="KW-0472">Membrane</keyword>
<dbReference type="InterPro" id="IPR019201">
    <property type="entry name" value="DUF2065"/>
</dbReference>
<keyword evidence="1" id="KW-0812">Transmembrane</keyword>
<feature type="transmembrane region" description="Helical" evidence="1">
    <location>
        <begin position="45"/>
        <end position="65"/>
    </location>
</feature>
<dbReference type="Pfam" id="PF09838">
    <property type="entry name" value="DUF2065"/>
    <property type="match status" value="1"/>
</dbReference>
<sequence length="66" mass="7611">MLKVLLLSIGLVLVFEGLIYFLFAGKMFRYLEQISKIDPQIIKTISVFSVGIGVCLIYFTLRFYVE</sequence>
<protein>
    <recommendedName>
        <fullName evidence="3">DUF2065 domain-containing protein</fullName>
    </recommendedName>
</protein>
<dbReference type="AlphaFoldDB" id="A0A381T7Y4"/>
<evidence type="ECO:0000256" key="1">
    <source>
        <dbReference type="SAM" id="Phobius"/>
    </source>
</evidence>
<dbReference type="EMBL" id="UINC01004089">
    <property type="protein sequence ID" value="SVA11698.1"/>
    <property type="molecule type" value="Genomic_DNA"/>
</dbReference>
<accession>A0A381T7Y4</accession>
<organism evidence="2">
    <name type="scientific">marine metagenome</name>
    <dbReference type="NCBI Taxonomy" id="408172"/>
    <lineage>
        <taxon>unclassified sequences</taxon>
        <taxon>metagenomes</taxon>
        <taxon>ecological metagenomes</taxon>
    </lineage>
</organism>
<evidence type="ECO:0008006" key="3">
    <source>
        <dbReference type="Google" id="ProtNLM"/>
    </source>
</evidence>
<proteinExistence type="predicted"/>
<reference evidence="2" key="1">
    <citation type="submission" date="2018-05" db="EMBL/GenBank/DDBJ databases">
        <authorList>
            <person name="Lanie J.A."/>
            <person name="Ng W.-L."/>
            <person name="Kazmierczak K.M."/>
            <person name="Andrzejewski T.M."/>
            <person name="Davidsen T.M."/>
            <person name="Wayne K.J."/>
            <person name="Tettelin H."/>
            <person name="Glass J.I."/>
            <person name="Rusch D."/>
            <person name="Podicherti R."/>
            <person name="Tsui H.-C.T."/>
            <person name="Winkler M.E."/>
        </authorList>
    </citation>
    <scope>NUCLEOTIDE SEQUENCE</scope>
</reference>
<evidence type="ECO:0000313" key="2">
    <source>
        <dbReference type="EMBL" id="SVA11698.1"/>
    </source>
</evidence>
<gene>
    <name evidence="2" type="ORF">METZ01_LOCUS64552</name>
</gene>
<feature type="transmembrane region" description="Helical" evidence="1">
    <location>
        <begin position="6"/>
        <end position="24"/>
    </location>
</feature>
<keyword evidence="1" id="KW-1133">Transmembrane helix</keyword>